<dbReference type="RefSeq" id="WP_063743521.1">
    <property type="nucleotide sequence ID" value="NZ_RWGX02000013.1"/>
</dbReference>
<reference evidence="1" key="1">
    <citation type="submission" date="2018-12" db="EMBL/GenBank/DDBJ databases">
        <title>Draft genome sequence of Flaovobacterium columnare BGFS27 isolated from channel catfish in Alabama.</title>
        <authorList>
            <person name="Cai W."/>
            <person name="Arias C."/>
        </authorList>
    </citation>
    <scope>NUCLEOTIDE SEQUENCE [LARGE SCALE GENOMIC DNA]</scope>
    <source>
        <strain evidence="1">BGFS27</strain>
    </source>
</reference>
<name>A0AA94JNH1_9FLAO</name>
<dbReference type="SUPFAM" id="SSF48452">
    <property type="entry name" value="TPR-like"/>
    <property type="match status" value="1"/>
</dbReference>
<proteinExistence type="predicted"/>
<accession>A0AA94JNH1</accession>
<evidence type="ECO:0008006" key="2">
    <source>
        <dbReference type="Google" id="ProtNLM"/>
    </source>
</evidence>
<protein>
    <recommendedName>
        <fullName evidence="2">Tetratricopeptide repeat protein</fullName>
    </recommendedName>
</protein>
<dbReference type="InterPro" id="IPR011990">
    <property type="entry name" value="TPR-like_helical_dom_sf"/>
</dbReference>
<dbReference type="AlphaFoldDB" id="A0AA94JNH1"/>
<dbReference type="EMBL" id="RWGX01000006">
    <property type="protein sequence ID" value="RVU86843.1"/>
    <property type="molecule type" value="Genomic_DNA"/>
</dbReference>
<gene>
    <name evidence="1" type="ORF">EJB19_14930</name>
</gene>
<organism evidence="1">
    <name type="scientific">Flavobacterium columnare</name>
    <dbReference type="NCBI Taxonomy" id="996"/>
    <lineage>
        <taxon>Bacteria</taxon>
        <taxon>Pseudomonadati</taxon>
        <taxon>Bacteroidota</taxon>
        <taxon>Flavobacteriia</taxon>
        <taxon>Flavobacteriales</taxon>
        <taxon>Flavobacteriaceae</taxon>
        <taxon>Flavobacterium</taxon>
    </lineage>
</organism>
<comment type="caution">
    <text evidence="1">The sequence shown here is derived from an EMBL/GenBank/DDBJ whole genome shotgun (WGS) entry which is preliminary data.</text>
</comment>
<sequence>MQSNEHNPIAVRINKIQKIWKKEVLPSDFKYINILTSNDDVSIVEGFLKLEASLYGTIQAVFHIMLTPFNDVNSFSYSLIQNWIEEFEKEKQKHTTLNWKNLEHIKNEFSLLNKKSDHSHTFLINMIEDYRKCFVPDIPFYLGIKPLEISNKDKFEEWFEHFLPLLPKEVAILTVDIHEKKEYESFLKIAKGKGKNLLIPSLDMASAYTELMTQGNPRDPQVEYRKCIIEMGKSTEEKNLENVRLWGKKILNVTQSTGNRTFWASAHIIYAGFLLNFSEYKTIDKLLNKGIQIISSEEKEENTMLLLQFYTMKATAYNIQNETEKAIEYFVKQINLAKEKNIPFAQIQGYLYLFMIATPSNMQDYKLQVKKAYQCGIVLDHEMLKSLNFGFIADLYLEHWATEDRILYKDMDQQMLEIYGEEWQKTIKQTRLTIKNNRNVIS</sequence>
<evidence type="ECO:0000313" key="1">
    <source>
        <dbReference type="EMBL" id="RVU86843.1"/>
    </source>
</evidence>